<evidence type="ECO:0000256" key="1">
    <source>
        <dbReference type="SAM" id="MobiDB-lite"/>
    </source>
</evidence>
<feature type="compositionally biased region" description="Basic and acidic residues" evidence="1">
    <location>
        <begin position="239"/>
        <end position="251"/>
    </location>
</feature>
<sequence length="317" mass="34626">MSAPPRRTFLDRAQQTNETNSPALERLYTDMIHALEPQSEIAPRVLDDIIAACDVLTANQELSTWRRASYHMTYAPALLLKANQLQAREMVDVAQGHYESAQALYKQAADEQIAKVDVQLSNCERARAALVERAGPLGSQQAGGQATSLPREGQIPSPSNGAVVEKQQRRQQATSSTTLRAAQPPRASSDNDNHDNHSTLDNDAEQAAPTSIPQVDAQLPRPPGRDHPTSSPPATPQVELRHNDQEGEDPARTTPTPPEPSSYPALISQCFNDSPTRVLTVSEIYDFVLARRSNVANVKNAKSHIRGVLSRNKVLSV</sequence>
<organism evidence="2 3">
    <name type="scientific">Passalora fulva</name>
    <name type="common">Tomato leaf mold</name>
    <name type="synonym">Cladosporium fulvum</name>
    <dbReference type="NCBI Taxonomy" id="5499"/>
    <lineage>
        <taxon>Eukaryota</taxon>
        <taxon>Fungi</taxon>
        <taxon>Dikarya</taxon>
        <taxon>Ascomycota</taxon>
        <taxon>Pezizomycotina</taxon>
        <taxon>Dothideomycetes</taxon>
        <taxon>Dothideomycetidae</taxon>
        <taxon>Mycosphaerellales</taxon>
        <taxon>Mycosphaerellaceae</taxon>
        <taxon>Fulvia</taxon>
    </lineage>
</organism>
<evidence type="ECO:0000313" key="3">
    <source>
        <dbReference type="Proteomes" id="UP000756132"/>
    </source>
</evidence>
<dbReference type="GeneID" id="71987687"/>
<dbReference type="RefSeq" id="XP_047759996.1">
    <property type="nucleotide sequence ID" value="XM_047906957.1"/>
</dbReference>
<name>A0A9Q8P6Y8_PASFU</name>
<feature type="region of interest" description="Disordered" evidence="1">
    <location>
        <begin position="134"/>
        <end position="264"/>
    </location>
</feature>
<keyword evidence="3" id="KW-1185">Reference proteome</keyword>
<dbReference type="OMA" id="HYESAQA"/>
<protein>
    <submittedName>
        <fullName evidence="2">Uncharacterized protein</fullName>
    </submittedName>
</protein>
<proteinExistence type="predicted"/>
<dbReference type="AlphaFoldDB" id="A0A9Q8P6Y8"/>
<reference evidence="2" key="2">
    <citation type="journal article" date="2022" name="Microb. Genom.">
        <title>A chromosome-scale genome assembly of the tomato pathogen Cladosporium fulvum reveals a compartmentalized genome architecture and the presence of a dispensable chromosome.</title>
        <authorList>
            <person name="Zaccaron A.Z."/>
            <person name="Chen L.H."/>
            <person name="Samaras A."/>
            <person name="Stergiopoulos I."/>
        </authorList>
    </citation>
    <scope>NUCLEOTIDE SEQUENCE</scope>
    <source>
        <strain evidence="2">Race5_Kim</strain>
    </source>
</reference>
<gene>
    <name evidence="2" type="ORF">CLAFUR5_07809</name>
</gene>
<evidence type="ECO:0000313" key="2">
    <source>
        <dbReference type="EMBL" id="UJO15630.1"/>
    </source>
</evidence>
<dbReference type="InterPro" id="IPR036388">
    <property type="entry name" value="WH-like_DNA-bd_sf"/>
</dbReference>
<feature type="compositionally biased region" description="Polar residues" evidence="1">
    <location>
        <begin position="138"/>
        <end position="148"/>
    </location>
</feature>
<dbReference type="Proteomes" id="UP000756132">
    <property type="component" value="Chromosome 3"/>
</dbReference>
<dbReference type="Gene3D" id="1.10.10.10">
    <property type="entry name" value="Winged helix-like DNA-binding domain superfamily/Winged helix DNA-binding domain"/>
    <property type="match status" value="1"/>
</dbReference>
<reference evidence="2" key="1">
    <citation type="submission" date="2021-12" db="EMBL/GenBank/DDBJ databases">
        <authorList>
            <person name="Zaccaron A."/>
            <person name="Stergiopoulos I."/>
        </authorList>
    </citation>
    <scope>NUCLEOTIDE SEQUENCE</scope>
    <source>
        <strain evidence="2">Race5_Kim</strain>
    </source>
</reference>
<accession>A0A9Q8P6Y8</accession>
<dbReference type="KEGG" id="ffu:CLAFUR5_07809"/>
<feature type="compositionally biased region" description="Polar residues" evidence="1">
    <location>
        <begin position="173"/>
        <end position="188"/>
    </location>
</feature>
<feature type="compositionally biased region" description="Basic and acidic residues" evidence="1">
    <location>
        <begin position="189"/>
        <end position="200"/>
    </location>
</feature>
<dbReference type="EMBL" id="CP090165">
    <property type="protein sequence ID" value="UJO15630.1"/>
    <property type="molecule type" value="Genomic_DNA"/>
</dbReference>